<organism evidence="2">
    <name type="scientific">freshwater metagenome</name>
    <dbReference type="NCBI Taxonomy" id="449393"/>
    <lineage>
        <taxon>unclassified sequences</taxon>
        <taxon>metagenomes</taxon>
        <taxon>ecological metagenomes</taxon>
    </lineage>
</organism>
<protein>
    <submittedName>
        <fullName evidence="2">Unannotated protein</fullName>
    </submittedName>
</protein>
<accession>A0A6J6N1C8</accession>
<keyword evidence="1" id="KW-0472">Membrane</keyword>
<dbReference type="AlphaFoldDB" id="A0A6J6N1C8"/>
<proteinExistence type="predicted"/>
<name>A0A6J6N1C8_9ZZZZ</name>
<evidence type="ECO:0000313" key="2">
    <source>
        <dbReference type="EMBL" id="CAB4679028.1"/>
    </source>
</evidence>
<dbReference type="EMBL" id="CAEZWV010000030">
    <property type="protein sequence ID" value="CAB4679028.1"/>
    <property type="molecule type" value="Genomic_DNA"/>
</dbReference>
<keyword evidence="1" id="KW-0812">Transmembrane</keyword>
<reference evidence="2" key="1">
    <citation type="submission" date="2020-05" db="EMBL/GenBank/DDBJ databases">
        <authorList>
            <person name="Chiriac C."/>
            <person name="Salcher M."/>
            <person name="Ghai R."/>
            <person name="Kavagutti S V."/>
        </authorList>
    </citation>
    <scope>NUCLEOTIDE SEQUENCE</scope>
</reference>
<gene>
    <name evidence="2" type="ORF">UFOPK2295_01297</name>
</gene>
<evidence type="ECO:0000256" key="1">
    <source>
        <dbReference type="SAM" id="Phobius"/>
    </source>
</evidence>
<keyword evidence="1" id="KW-1133">Transmembrane helix</keyword>
<feature type="transmembrane region" description="Helical" evidence="1">
    <location>
        <begin position="46"/>
        <end position="73"/>
    </location>
</feature>
<sequence>MALALLALWITDRMKPATPRRPIPVRVDNKLTPLYREPDQQQRRKAIFNLSAGALVLGALIACIVGFMLTIALELVGGLLQA</sequence>